<gene>
    <name evidence="2" type="ORF">Ljor_2382</name>
</gene>
<reference evidence="2 3" key="1">
    <citation type="submission" date="2015-11" db="EMBL/GenBank/DDBJ databases">
        <title>Genomic analysis of 38 Legionella species identifies large and diverse effector repertoires.</title>
        <authorList>
            <person name="Burstein D."/>
            <person name="Amaro F."/>
            <person name="Zusman T."/>
            <person name="Lifshitz Z."/>
            <person name="Cohen O."/>
            <person name="Gilbert J.A."/>
            <person name="Pupko T."/>
            <person name="Shuman H.A."/>
            <person name="Segal G."/>
        </authorList>
    </citation>
    <scope>NUCLEOTIDE SEQUENCE [LARGE SCALE GENOMIC DNA]</scope>
    <source>
        <strain evidence="2 3">BL-540</strain>
    </source>
</reference>
<accession>A0A0W0VD53</accession>
<dbReference type="Proteomes" id="UP000055035">
    <property type="component" value="Unassembled WGS sequence"/>
</dbReference>
<feature type="region of interest" description="Disordered" evidence="1">
    <location>
        <begin position="36"/>
        <end position="55"/>
    </location>
</feature>
<evidence type="ECO:0000256" key="1">
    <source>
        <dbReference type="SAM" id="MobiDB-lite"/>
    </source>
</evidence>
<protein>
    <submittedName>
        <fullName evidence="2">Uncharacterized protein</fullName>
    </submittedName>
</protein>
<organism evidence="2 3">
    <name type="scientific">Legionella jordanis</name>
    <dbReference type="NCBI Taxonomy" id="456"/>
    <lineage>
        <taxon>Bacteria</taxon>
        <taxon>Pseudomonadati</taxon>
        <taxon>Pseudomonadota</taxon>
        <taxon>Gammaproteobacteria</taxon>
        <taxon>Legionellales</taxon>
        <taxon>Legionellaceae</taxon>
        <taxon>Legionella</taxon>
    </lineage>
</organism>
<dbReference type="RefSeq" id="WP_058471770.1">
    <property type="nucleotide sequence ID" value="NZ_CAAAIC010000001.1"/>
</dbReference>
<feature type="compositionally biased region" description="Basic and acidic residues" evidence="1">
    <location>
        <begin position="46"/>
        <end position="55"/>
    </location>
</feature>
<evidence type="ECO:0000313" key="2">
    <source>
        <dbReference type="EMBL" id="KTD18076.1"/>
    </source>
</evidence>
<dbReference type="EMBL" id="LNYJ01000011">
    <property type="protein sequence ID" value="KTD18076.1"/>
    <property type="molecule type" value="Genomic_DNA"/>
</dbReference>
<dbReference type="OrthoDB" id="5648060at2"/>
<dbReference type="PATRIC" id="fig|456.5.peg.2561"/>
<comment type="caution">
    <text evidence="2">The sequence shown here is derived from an EMBL/GenBank/DDBJ whole genome shotgun (WGS) entry which is preliminary data.</text>
</comment>
<evidence type="ECO:0000313" key="3">
    <source>
        <dbReference type="Proteomes" id="UP000055035"/>
    </source>
</evidence>
<name>A0A0W0VD53_9GAMM</name>
<keyword evidence="3" id="KW-1185">Reference proteome</keyword>
<proteinExistence type="predicted"/>
<sequence length="85" mass="10137">MTQYVYKGFKICYSIQPSSENSNLYKADGYAIRPTQKETSTAPQKFHTEHPTKEGAKNEIKKLLEDYIDFEWQEFHEMQKEIREN</sequence>
<dbReference type="AlphaFoldDB" id="A0A0W0VD53"/>